<evidence type="ECO:0000313" key="3">
    <source>
        <dbReference type="EMBL" id="RXR08271.1"/>
    </source>
</evidence>
<dbReference type="PANTHER" id="PTHR35568:SF1">
    <property type="entry name" value="TRANSCRIPTIONAL REGULATOR DAUR"/>
    <property type="match status" value="1"/>
</dbReference>
<proteinExistence type="predicted"/>
<dbReference type="EMBL" id="SAWZ01000001">
    <property type="protein sequence ID" value="RXR08271.1"/>
    <property type="molecule type" value="Genomic_DNA"/>
</dbReference>
<name>A0A4Q1JZT6_9GAMM</name>
<dbReference type="Pfam" id="PF13309">
    <property type="entry name" value="HTH_22"/>
    <property type="match status" value="1"/>
</dbReference>
<dbReference type="InterPro" id="IPR039446">
    <property type="entry name" value="DauR-like"/>
</dbReference>
<evidence type="ECO:0000259" key="2">
    <source>
        <dbReference type="Pfam" id="PF13309"/>
    </source>
</evidence>
<dbReference type="OrthoDB" id="9796595at2"/>
<sequence length="208" mass="22833">MPATRKPDPPLAAYFAVADAIALLFKPHVEVVVHDLRSMTIAHIANPFGKRKAGDSSRDERFPDKTLEQPVIGPYRARGADGRNMRSVTAALRQGRSPAHGMLCINFDVALLERVQDSLAALAFLPAPPEPQTFFHDSWRQALEQIVARHEAATGMSAMALDAAGRRALIVQIHQARILDVRNAAPAVAGRLGISRASLYKYLRELRD</sequence>
<dbReference type="InterPro" id="IPR013559">
    <property type="entry name" value="YheO"/>
</dbReference>
<feature type="domain" description="YheO-like" evidence="1">
    <location>
        <begin position="11"/>
        <end position="116"/>
    </location>
</feature>
<evidence type="ECO:0000313" key="4">
    <source>
        <dbReference type="Proteomes" id="UP000289784"/>
    </source>
</evidence>
<dbReference type="PANTHER" id="PTHR35568">
    <property type="entry name" value="TRANSCRIPTIONAL REGULATOR DAUR"/>
    <property type="match status" value="1"/>
</dbReference>
<comment type="caution">
    <text evidence="3">The sequence shown here is derived from an EMBL/GenBank/DDBJ whole genome shotgun (WGS) entry which is preliminary data.</text>
</comment>
<reference evidence="3 4" key="1">
    <citation type="submission" date="2019-01" db="EMBL/GenBank/DDBJ databases">
        <title>Pseudoxanthomonas composti sp. nov., isolated from compost.</title>
        <authorList>
            <person name="Yang G."/>
        </authorList>
    </citation>
    <scope>NUCLEOTIDE SEQUENCE [LARGE SCALE GENOMIC DNA]</scope>
    <source>
        <strain evidence="3 4">GSS15</strain>
    </source>
</reference>
<evidence type="ECO:0000259" key="1">
    <source>
        <dbReference type="Pfam" id="PF08348"/>
    </source>
</evidence>
<gene>
    <name evidence="3" type="ORF">EPA99_00075</name>
</gene>
<dbReference type="AlphaFoldDB" id="A0A4Q1JZT6"/>
<dbReference type="Pfam" id="PF08348">
    <property type="entry name" value="PAS_6"/>
    <property type="match status" value="1"/>
</dbReference>
<dbReference type="RefSeq" id="WP_129469163.1">
    <property type="nucleotide sequence ID" value="NZ_SAWZ01000001.1"/>
</dbReference>
<accession>A0A4Q1JZT6</accession>
<dbReference type="Proteomes" id="UP000289784">
    <property type="component" value="Unassembled WGS sequence"/>
</dbReference>
<protein>
    <recommendedName>
        <fullName evidence="5">Transcriptional regulator</fullName>
    </recommendedName>
</protein>
<dbReference type="InterPro" id="IPR039445">
    <property type="entry name" value="DauR-like_HTH"/>
</dbReference>
<organism evidence="3 4">
    <name type="scientific">Pseudoxanthomonas composti</name>
    <dbReference type="NCBI Taxonomy" id="2137479"/>
    <lineage>
        <taxon>Bacteria</taxon>
        <taxon>Pseudomonadati</taxon>
        <taxon>Pseudomonadota</taxon>
        <taxon>Gammaproteobacteria</taxon>
        <taxon>Lysobacterales</taxon>
        <taxon>Lysobacteraceae</taxon>
        <taxon>Pseudoxanthomonas</taxon>
    </lineage>
</organism>
<feature type="domain" description="Transcriptional regulator DauR-like HTH" evidence="2">
    <location>
        <begin position="143"/>
        <end position="204"/>
    </location>
</feature>
<keyword evidence="4" id="KW-1185">Reference proteome</keyword>
<evidence type="ECO:0008006" key="5">
    <source>
        <dbReference type="Google" id="ProtNLM"/>
    </source>
</evidence>